<evidence type="ECO:0000256" key="4">
    <source>
        <dbReference type="ARBA" id="ARBA00022840"/>
    </source>
</evidence>
<evidence type="ECO:0000313" key="8">
    <source>
        <dbReference type="EMBL" id="KAG6608623.1"/>
    </source>
</evidence>
<feature type="compositionally biased region" description="Polar residues" evidence="5">
    <location>
        <begin position="794"/>
        <end position="811"/>
    </location>
</feature>
<dbReference type="SMART" id="SM00213">
    <property type="entry name" value="UBQ"/>
    <property type="match status" value="1"/>
</dbReference>
<dbReference type="InterPro" id="IPR020845">
    <property type="entry name" value="AMP-binding_CS"/>
</dbReference>
<feature type="compositionally biased region" description="Low complexity" evidence="5">
    <location>
        <begin position="1257"/>
        <end position="1279"/>
    </location>
</feature>
<keyword evidence="6" id="KW-0812">Transmembrane</keyword>
<evidence type="ECO:0000313" key="9">
    <source>
        <dbReference type="Proteomes" id="UP000685013"/>
    </source>
</evidence>
<reference evidence="8 9" key="1">
    <citation type="journal article" date="2021" name="Hortic Res">
        <title>The domestication of Cucurbita argyrosperma as revealed by the genome of its wild relative.</title>
        <authorList>
            <person name="Barrera-Redondo J."/>
            <person name="Sanchez-de la Vega G."/>
            <person name="Aguirre-Liguori J.A."/>
            <person name="Castellanos-Morales G."/>
            <person name="Gutierrez-Guerrero Y.T."/>
            <person name="Aguirre-Dugua X."/>
            <person name="Aguirre-Planter E."/>
            <person name="Tenaillon M.I."/>
            <person name="Lira-Saade R."/>
            <person name="Eguiarte L.E."/>
        </authorList>
    </citation>
    <scope>NUCLEOTIDE SEQUENCE [LARGE SCALE GENOMIC DNA]</scope>
    <source>
        <strain evidence="8">JBR-2021</strain>
    </source>
</reference>
<feature type="region of interest" description="Disordered" evidence="5">
    <location>
        <begin position="794"/>
        <end position="838"/>
    </location>
</feature>
<feature type="compositionally biased region" description="Basic and acidic residues" evidence="5">
    <location>
        <begin position="1154"/>
        <end position="1186"/>
    </location>
</feature>
<name>A0AAV6PBE1_9ROSI</name>
<feature type="compositionally biased region" description="Polar residues" evidence="5">
    <location>
        <begin position="1135"/>
        <end position="1151"/>
    </location>
</feature>
<dbReference type="InterPro" id="IPR000873">
    <property type="entry name" value="AMP-dep_synth/lig_dom"/>
</dbReference>
<dbReference type="Proteomes" id="UP000685013">
    <property type="component" value="Chromosome 1"/>
</dbReference>
<keyword evidence="6" id="KW-1133">Transmembrane helix</keyword>
<evidence type="ECO:0000256" key="2">
    <source>
        <dbReference type="ARBA" id="ARBA00022598"/>
    </source>
</evidence>
<keyword evidence="3" id="KW-0547">Nucleotide-binding</keyword>
<evidence type="ECO:0000259" key="7">
    <source>
        <dbReference type="PROSITE" id="PS50053"/>
    </source>
</evidence>
<dbReference type="Pfam" id="PF00240">
    <property type="entry name" value="ubiquitin"/>
    <property type="match status" value="1"/>
</dbReference>
<dbReference type="InterPro" id="IPR000626">
    <property type="entry name" value="Ubiquitin-like_dom"/>
</dbReference>
<proteinExistence type="inferred from homology"/>
<dbReference type="PROSITE" id="PS50053">
    <property type="entry name" value="UBIQUITIN_2"/>
    <property type="match status" value="1"/>
</dbReference>
<dbReference type="PANTHER" id="PTHR24096:SF413">
    <property type="entry name" value="PEROXISOMAL OPC-8:0-COA LIGASE 1"/>
    <property type="match status" value="1"/>
</dbReference>
<dbReference type="GO" id="GO:0016405">
    <property type="term" value="F:CoA-ligase activity"/>
    <property type="evidence" value="ECO:0007669"/>
    <property type="project" value="TreeGrafter"/>
</dbReference>
<dbReference type="InterPro" id="IPR025110">
    <property type="entry name" value="AMP-bd_C"/>
</dbReference>
<dbReference type="Pfam" id="PF00501">
    <property type="entry name" value="AMP-binding"/>
    <property type="match status" value="1"/>
</dbReference>
<protein>
    <submittedName>
        <fullName evidence="8">4-coumarate--CoA ligase-like 5</fullName>
    </submittedName>
</protein>
<feature type="compositionally biased region" description="Polar residues" evidence="5">
    <location>
        <begin position="1210"/>
        <end position="1229"/>
    </location>
</feature>
<feature type="domain" description="Ubiquitin-like" evidence="7">
    <location>
        <begin position="633"/>
        <end position="711"/>
    </location>
</feature>
<dbReference type="FunFam" id="3.30.300.30:FF:000007">
    <property type="entry name" value="4-coumarate--CoA ligase 2"/>
    <property type="match status" value="1"/>
</dbReference>
<feature type="compositionally biased region" description="Polar residues" evidence="5">
    <location>
        <begin position="1443"/>
        <end position="1455"/>
    </location>
</feature>
<dbReference type="PANTHER" id="PTHR24096">
    <property type="entry name" value="LONG-CHAIN-FATTY-ACID--COA LIGASE"/>
    <property type="match status" value="1"/>
</dbReference>
<feature type="transmembrane region" description="Helical" evidence="6">
    <location>
        <begin position="88"/>
        <end position="113"/>
    </location>
</feature>
<evidence type="ECO:0000256" key="3">
    <source>
        <dbReference type="ARBA" id="ARBA00022741"/>
    </source>
</evidence>
<sequence length="1525" mass="163481">MAEHGGEIDPRSGFCKSTKIFHSKRHPIPLPPNQSLDATTFISSRPHNGKIALIDATTGQHITYSHLWEAVDSVASALSDMGIRKGHVILLLSPNSIFFPIICLAVMSIGAIITTTNPLNTPQEIAKQIADSKPILAFTTQQLLPKIASSKLPIVLIDSQIQTPSVKIVSTLNEMMRKKPSESRIKERVEQNDTATLLYSSGTTGASKGVVSSHKNLIAMVQVVVTRFRLSEGEGTFICTVPMFHIYGLVAFATGLLSSGSTIIVLSKFEIHEMLSAIEKYRATYLPLVPPILVALVNAAEQIKGKYDLSSLHTALSGGAPLGKEVIEGFVEKYPNVAILQGYGLTESTGIGASTDSLEESRRYGTAGLLSPSTEAMIVDPETGEPLPVNRTGELWLRGPTVMKGYFGNVEATASTLDSKGWLRTGDLCYIDQDGFIFVVDRLKELIKYKGYQVPPAELEALLLTHPNISDAAVIPFPDKEVGQYPMAYVVRKGGSDISHEDVMQFVAKQVAPYKRIRRVAFVDSIPKNPSESGPLMIPRDSDLIYRVGVAFTGSHMQGKGPFAVRKSRSFWKAFSSLTSAILPRLYIVFAKKLQFCDWVVSNSDKKRFRRWSIVILDDIHIRRCRFLFPLLVSFLVRRDGSCNSHNYSFQVSKDMPVQLFKEKIASEIGIPVNQQRLIFRGRVLKDEHALSDYHLENGHTLHLVERLPTAQHAASDAGAGDRPANVPSSVGNEAGASAPRNRVGQIAHSVVLGTFNVGEQGEGIVPDLSRVIGAVLNSIGLSSQNTNIPIGMQSSLPNNRGAPSQGNETFRGNFGAGGQATSQAQTGQASQQSQSSPHVIQIPLASAAVPVPSIHAPIPHSLTTLSEFMNRMEYAISQNVGDLPRVELPTNPQGLPTTESLSIILRHAQQLLRDYATVSLSSIAGRLEQDSSSTDPIVRAQIQEESVEVGLRTQQFGALLLELGRTMLTFRVGQSPAESVVNAGPAVYISPMGPNPLMVQPFPLQTNPVLGGAVLPSNPVAVGAVGIGAPPRHINIHIHAVGTRSNNGEEGAPAERRNVGGLTNSGGAQAPTVSSVTETAIPYPLGVSISAAVQPGEGISFSQPTPDFVSLSSIIADVNLRIRDLVGNVGDGSITESGQVQTAVQNSSIGSRARSEQQSDMKRDVGVESSDLRNRDIGSDKRDTGKANSTDLPTCSSGGGSEFVGGNEENFQSQASYEKSSGAGSSQAVPLGLGLGGLERPRRGKQQRSQVKEGNSGTSYSQGSTGQQLSQSLASSASMNRSNAHEPSTASPTLDSRSLHGPGSDNQIDIGSSMNQVLQSPALNGLLTGLSEQTGVGSPDVLRNMLQQLTQSPQMTNTVNQIAQQVDPQDLEHMFAGSGRVQGGGIDLSSMLQQMMPIVSQVLGGAGPGQLSSSNIERETRQPPFPNVDIEPRSHSERSGSGVETSDDQNFQIDSQDLARRITSTSSPRDVFRAVVESSARLSGSSSEDIANELCGDERLAKEYVEILSSDVNRRLQDNSDQEK</sequence>
<dbReference type="EMBL" id="JAGKQH010000001">
    <property type="protein sequence ID" value="KAG6608623.1"/>
    <property type="molecule type" value="Genomic_DNA"/>
</dbReference>
<keyword evidence="4" id="KW-0067">ATP-binding</keyword>
<accession>A0AAV6PBE1</accession>
<dbReference type="PROSITE" id="PS00455">
    <property type="entry name" value="AMP_BINDING"/>
    <property type="match status" value="1"/>
</dbReference>
<evidence type="ECO:0000256" key="6">
    <source>
        <dbReference type="SAM" id="Phobius"/>
    </source>
</evidence>
<evidence type="ECO:0000256" key="1">
    <source>
        <dbReference type="ARBA" id="ARBA00006432"/>
    </source>
</evidence>
<feature type="region of interest" description="Disordered" evidence="5">
    <location>
        <begin position="713"/>
        <end position="742"/>
    </location>
</feature>
<keyword evidence="2 8" id="KW-0436">Ligase</keyword>
<gene>
    <name evidence="8" type="primary">4CLL5</name>
    <name evidence="8" type="ORF">SDJN03_01965</name>
</gene>
<dbReference type="GO" id="GO:0005777">
    <property type="term" value="C:peroxisome"/>
    <property type="evidence" value="ECO:0007669"/>
    <property type="project" value="TreeGrafter"/>
</dbReference>
<dbReference type="FunFam" id="3.40.50.12780:FF:000003">
    <property type="entry name" value="Long-chain-fatty-acid--CoA ligase FadD"/>
    <property type="match status" value="1"/>
</dbReference>
<feature type="non-terminal residue" evidence="8">
    <location>
        <position position="1"/>
    </location>
</feature>
<comment type="similarity">
    <text evidence="1">Belongs to the ATP-dependent AMP-binding enzyme family.</text>
</comment>
<dbReference type="InterPro" id="IPR019954">
    <property type="entry name" value="Ubiquitin_CS"/>
</dbReference>
<dbReference type="FunFam" id="3.10.20.90:FF:000154">
    <property type="entry name" value="Large proline-rich protein BAG6"/>
    <property type="match status" value="1"/>
</dbReference>
<comment type="caution">
    <text evidence="8">The sequence shown here is derived from an EMBL/GenBank/DDBJ whole genome shotgun (WGS) entry which is preliminary data.</text>
</comment>
<keyword evidence="9" id="KW-1185">Reference proteome</keyword>
<feature type="region of interest" description="Disordered" evidence="5">
    <location>
        <begin position="1133"/>
        <end position="1312"/>
    </location>
</feature>
<organism evidence="8 9">
    <name type="scientific">Cucurbita argyrosperma subsp. sororia</name>
    <dbReference type="NCBI Taxonomy" id="37648"/>
    <lineage>
        <taxon>Eukaryota</taxon>
        <taxon>Viridiplantae</taxon>
        <taxon>Streptophyta</taxon>
        <taxon>Embryophyta</taxon>
        <taxon>Tracheophyta</taxon>
        <taxon>Spermatophyta</taxon>
        <taxon>Magnoliopsida</taxon>
        <taxon>eudicotyledons</taxon>
        <taxon>Gunneridae</taxon>
        <taxon>Pentapetalae</taxon>
        <taxon>rosids</taxon>
        <taxon>fabids</taxon>
        <taxon>Cucurbitales</taxon>
        <taxon>Cucurbitaceae</taxon>
        <taxon>Cucurbiteae</taxon>
        <taxon>Cucurbita</taxon>
    </lineage>
</organism>
<feature type="compositionally biased region" description="Low complexity" evidence="5">
    <location>
        <begin position="820"/>
        <end position="837"/>
    </location>
</feature>
<dbReference type="PROSITE" id="PS00299">
    <property type="entry name" value="UBIQUITIN_1"/>
    <property type="match status" value="1"/>
</dbReference>
<dbReference type="Pfam" id="PF13193">
    <property type="entry name" value="AMP-binding_C"/>
    <property type="match status" value="1"/>
</dbReference>
<dbReference type="CDD" id="cd05904">
    <property type="entry name" value="4CL"/>
    <property type="match status" value="1"/>
</dbReference>
<feature type="compositionally biased region" description="Polar residues" evidence="5">
    <location>
        <begin position="1187"/>
        <end position="1197"/>
    </location>
</feature>
<feature type="region of interest" description="Disordered" evidence="5">
    <location>
        <begin position="1404"/>
        <end position="1455"/>
    </location>
</feature>
<keyword evidence="6" id="KW-0472">Membrane</keyword>
<evidence type="ECO:0000256" key="5">
    <source>
        <dbReference type="SAM" id="MobiDB-lite"/>
    </source>
</evidence>
<dbReference type="GO" id="GO:0005524">
    <property type="term" value="F:ATP binding"/>
    <property type="evidence" value="ECO:0007669"/>
    <property type="project" value="UniProtKB-KW"/>
</dbReference>
<feature type="compositionally biased region" description="Polar residues" evidence="5">
    <location>
        <begin position="1280"/>
        <end position="1297"/>
    </location>
</feature>